<reference evidence="2 3" key="1">
    <citation type="submission" date="2016-10" db="EMBL/GenBank/DDBJ databases">
        <authorList>
            <person name="de Groot N.N."/>
        </authorList>
    </citation>
    <scope>NUCLEOTIDE SEQUENCE [LARGE SCALE GENOMIC DNA]</scope>
    <source>
        <strain evidence="2 3">CGMCC 1.5058</strain>
    </source>
</reference>
<name>A0A1G8PPQ0_9CLOT</name>
<evidence type="ECO:0000313" key="2">
    <source>
        <dbReference type="EMBL" id="SDI94372.1"/>
    </source>
</evidence>
<dbReference type="GO" id="GO:0003677">
    <property type="term" value="F:DNA binding"/>
    <property type="evidence" value="ECO:0007669"/>
    <property type="project" value="InterPro"/>
</dbReference>
<dbReference type="SUPFAM" id="SSF48452">
    <property type="entry name" value="TPR-like"/>
    <property type="match status" value="1"/>
</dbReference>
<dbReference type="InterPro" id="IPR019734">
    <property type="entry name" value="TPR_rpt"/>
</dbReference>
<dbReference type="RefSeq" id="WP_031576444.1">
    <property type="nucleotide sequence ID" value="NZ_FNDZ01000005.1"/>
</dbReference>
<accession>A0A1G8PPQ0</accession>
<dbReference type="InterPro" id="IPR001387">
    <property type="entry name" value="Cro/C1-type_HTH"/>
</dbReference>
<sequence length="417" mass="48876">MEILSTGEKIRRARVQKGMTLKALCGSEISVSKMSTIENDKVQAEEWILELVAKRLGIEKESLKKDLVEEVTEELHRLSQNMFTKNYERDIRSLIKVSEENHLIYQAFIGRIQLVEHFIEKNKQEELNIEVSQLYKTYINIVNQETQYLYCITMAKYLDLMSEYDNALVFLNFLMSHYYTLPDQITKEQRLLIPYYTVKCHLYLEEFEEAKKYLHYLEELLTITEDESLKGQIMLYMCMANAKEDLKECSLKIKDFMADYPVLHAKAKYMLSIRLLNKGEIEASYQEMEEAVRMLGPENMAENIELVLHAMDTFVEKGHIKEASKYIDLVVNAAIENQNSRCVEKAYYFKGLLLAENGNFNMAETYLSVSLDMLLKRGKTQELAKRYHDLAEVYYKMDKKEEAIRYFALSIQIAGHI</sequence>
<dbReference type="InterPro" id="IPR011990">
    <property type="entry name" value="TPR-like_helical_dom_sf"/>
</dbReference>
<dbReference type="SUPFAM" id="SSF47413">
    <property type="entry name" value="lambda repressor-like DNA-binding domains"/>
    <property type="match status" value="1"/>
</dbReference>
<dbReference type="CDD" id="cd00093">
    <property type="entry name" value="HTH_XRE"/>
    <property type="match status" value="1"/>
</dbReference>
<gene>
    <name evidence="2" type="ORF">SAMN05421804_105166</name>
</gene>
<dbReference type="SMART" id="SM00028">
    <property type="entry name" value="TPR"/>
    <property type="match status" value="2"/>
</dbReference>
<protein>
    <recommendedName>
        <fullName evidence="1">HTH cro/C1-type domain-containing protein</fullName>
    </recommendedName>
</protein>
<dbReference type="InterPro" id="IPR010982">
    <property type="entry name" value="Lambda_DNA-bd_dom_sf"/>
</dbReference>
<evidence type="ECO:0000313" key="3">
    <source>
        <dbReference type="Proteomes" id="UP000183255"/>
    </source>
</evidence>
<dbReference type="PROSITE" id="PS50293">
    <property type="entry name" value="TPR_REGION"/>
    <property type="match status" value="1"/>
</dbReference>
<dbReference type="PROSITE" id="PS50943">
    <property type="entry name" value="HTH_CROC1"/>
    <property type="match status" value="1"/>
</dbReference>
<feature type="domain" description="HTH cro/C1-type" evidence="1">
    <location>
        <begin position="10"/>
        <end position="63"/>
    </location>
</feature>
<dbReference type="AlphaFoldDB" id="A0A1G8PPQ0"/>
<dbReference type="Gene3D" id="1.25.40.10">
    <property type="entry name" value="Tetratricopeptide repeat domain"/>
    <property type="match status" value="2"/>
</dbReference>
<evidence type="ECO:0000259" key="1">
    <source>
        <dbReference type="PROSITE" id="PS50943"/>
    </source>
</evidence>
<dbReference type="Proteomes" id="UP000183255">
    <property type="component" value="Unassembled WGS sequence"/>
</dbReference>
<proteinExistence type="predicted"/>
<dbReference type="EMBL" id="FNDZ01000005">
    <property type="protein sequence ID" value="SDI94372.1"/>
    <property type="molecule type" value="Genomic_DNA"/>
</dbReference>
<organism evidence="2 3">
    <name type="scientific">Proteiniclasticum ruminis</name>
    <dbReference type="NCBI Taxonomy" id="398199"/>
    <lineage>
        <taxon>Bacteria</taxon>
        <taxon>Bacillati</taxon>
        <taxon>Bacillota</taxon>
        <taxon>Clostridia</taxon>
        <taxon>Eubacteriales</taxon>
        <taxon>Clostridiaceae</taxon>
        <taxon>Proteiniclasticum</taxon>
    </lineage>
</organism>